<reference evidence="3 4" key="1">
    <citation type="journal article" date="2019" name="Nat. Ecol. Evol.">
        <title>Megaphylogeny resolves global patterns of mushroom evolution.</title>
        <authorList>
            <person name="Varga T."/>
            <person name="Krizsan K."/>
            <person name="Foldi C."/>
            <person name="Dima B."/>
            <person name="Sanchez-Garcia M."/>
            <person name="Sanchez-Ramirez S."/>
            <person name="Szollosi G.J."/>
            <person name="Szarkandi J.G."/>
            <person name="Papp V."/>
            <person name="Albert L."/>
            <person name="Andreopoulos W."/>
            <person name="Angelini C."/>
            <person name="Antonin V."/>
            <person name="Barry K.W."/>
            <person name="Bougher N.L."/>
            <person name="Buchanan P."/>
            <person name="Buyck B."/>
            <person name="Bense V."/>
            <person name="Catcheside P."/>
            <person name="Chovatia M."/>
            <person name="Cooper J."/>
            <person name="Damon W."/>
            <person name="Desjardin D."/>
            <person name="Finy P."/>
            <person name="Geml J."/>
            <person name="Haridas S."/>
            <person name="Hughes K."/>
            <person name="Justo A."/>
            <person name="Karasinski D."/>
            <person name="Kautmanova I."/>
            <person name="Kiss B."/>
            <person name="Kocsube S."/>
            <person name="Kotiranta H."/>
            <person name="LaButti K.M."/>
            <person name="Lechner B.E."/>
            <person name="Liimatainen K."/>
            <person name="Lipzen A."/>
            <person name="Lukacs Z."/>
            <person name="Mihaltcheva S."/>
            <person name="Morgado L.N."/>
            <person name="Niskanen T."/>
            <person name="Noordeloos M.E."/>
            <person name="Ohm R.A."/>
            <person name="Ortiz-Santana B."/>
            <person name="Ovrebo C."/>
            <person name="Racz N."/>
            <person name="Riley R."/>
            <person name="Savchenko A."/>
            <person name="Shiryaev A."/>
            <person name="Soop K."/>
            <person name="Spirin V."/>
            <person name="Szebenyi C."/>
            <person name="Tomsovsky M."/>
            <person name="Tulloss R.E."/>
            <person name="Uehling J."/>
            <person name="Grigoriev I.V."/>
            <person name="Vagvolgyi C."/>
            <person name="Papp T."/>
            <person name="Martin F.M."/>
            <person name="Miettinen O."/>
            <person name="Hibbett D.S."/>
            <person name="Nagy L.G."/>
        </authorList>
    </citation>
    <scope>NUCLEOTIDE SEQUENCE [LARGE SCALE GENOMIC DNA]</scope>
    <source>
        <strain evidence="3 4">CBS 309.79</strain>
    </source>
</reference>
<dbReference type="PANTHER" id="PTHR45657">
    <property type="entry name" value="CRAL-TRIO DOMAIN-CONTAINING PROTEIN YKL091C-RELATED"/>
    <property type="match status" value="1"/>
</dbReference>
<feature type="region of interest" description="Disordered" evidence="1">
    <location>
        <begin position="368"/>
        <end position="399"/>
    </location>
</feature>
<dbReference type="InterPro" id="IPR036865">
    <property type="entry name" value="CRAL-TRIO_dom_sf"/>
</dbReference>
<dbReference type="Gene3D" id="3.40.525.10">
    <property type="entry name" value="CRAL-TRIO lipid binding domain"/>
    <property type="match status" value="1"/>
</dbReference>
<organism evidence="3 4">
    <name type="scientific">Pterulicium gracile</name>
    <dbReference type="NCBI Taxonomy" id="1884261"/>
    <lineage>
        <taxon>Eukaryota</taxon>
        <taxon>Fungi</taxon>
        <taxon>Dikarya</taxon>
        <taxon>Basidiomycota</taxon>
        <taxon>Agaricomycotina</taxon>
        <taxon>Agaricomycetes</taxon>
        <taxon>Agaricomycetidae</taxon>
        <taxon>Agaricales</taxon>
        <taxon>Pleurotineae</taxon>
        <taxon>Pterulaceae</taxon>
        <taxon>Pterulicium</taxon>
    </lineage>
</organism>
<protein>
    <submittedName>
        <fullName evidence="3">CRAL-TRIO domain-containing protein</fullName>
    </submittedName>
</protein>
<dbReference type="InterPro" id="IPR011074">
    <property type="entry name" value="CRAL/TRIO_N_dom"/>
</dbReference>
<feature type="compositionally biased region" description="Low complexity" evidence="1">
    <location>
        <begin position="371"/>
        <end position="388"/>
    </location>
</feature>
<evidence type="ECO:0000259" key="2">
    <source>
        <dbReference type="PROSITE" id="PS50191"/>
    </source>
</evidence>
<dbReference type="Gene3D" id="1.10.8.20">
    <property type="entry name" value="N-terminal domain of phosphatidylinositol transfer protein sec14p"/>
    <property type="match status" value="1"/>
</dbReference>
<gene>
    <name evidence="3" type="ORF">BDV98DRAFT_607065</name>
</gene>
<feature type="compositionally biased region" description="Polar residues" evidence="1">
    <location>
        <begin position="389"/>
        <end position="399"/>
    </location>
</feature>
<dbReference type="SUPFAM" id="SSF52087">
    <property type="entry name" value="CRAL/TRIO domain"/>
    <property type="match status" value="1"/>
</dbReference>
<dbReference type="Proteomes" id="UP000305067">
    <property type="component" value="Unassembled WGS sequence"/>
</dbReference>
<evidence type="ECO:0000313" key="3">
    <source>
        <dbReference type="EMBL" id="TFK98019.1"/>
    </source>
</evidence>
<dbReference type="InterPro" id="IPR001251">
    <property type="entry name" value="CRAL-TRIO_dom"/>
</dbReference>
<feature type="domain" description="CRAL-TRIO" evidence="2">
    <location>
        <begin position="90"/>
        <end position="266"/>
    </location>
</feature>
<dbReference type="InterPro" id="IPR036273">
    <property type="entry name" value="CRAL/TRIO_N_dom_sf"/>
</dbReference>
<dbReference type="PROSITE" id="PS50191">
    <property type="entry name" value="CRAL_TRIO"/>
    <property type="match status" value="1"/>
</dbReference>
<keyword evidence="4" id="KW-1185">Reference proteome</keyword>
<dbReference type="InterPro" id="IPR051026">
    <property type="entry name" value="PI/PC_transfer"/>
</dbReference>
<dbReference type="AlphaFoldDB" id="A0A5C3QAF5"/>
<accession>A0A5C3QAF5</accession>
<dbReference type="OrthoDB" id="30289at2759"/>
<proteinExistence type="predicted"/>
<dbReference type="EMBL" id="ML178842">
    <property type="protein sequence ID" value="TFK98019.1"/>
    <property type="molecule type" value="Genomic_DNA"/>
</dbReference>
<sequence>MSSTLSAHPGALSTPNQEALSAFKQQITAANLYTPETDTELASHDDATLLRFLRARKFDLAATQKQFSGAEEWRKKHDVDRLFANAATEEVEAGRSFYPMWTGRRDKTGVPLYVYKLVALKKRDSELNALTPERRYQRIVTLYEVMWRFNMRLCSVLPRPNPHVPISSTTSIIDLEGVTMSHMWNFRSHLQQAATLATANYPETLHMVVVINAPSFFATAWGWAKGWFDEYTRSKVHVFSQASGLQDIADIEDIPKAYGGQLDWEYGDNPNLDDEAKAVLGGEYPLGAWEFDEATKGKVKPRGDGKRMKAGGVVANGDVPYGEEAGGVDGTGETALPAVNGNAHGVAAHVGDAPVPGPAQPKTVLVAPTDHSAASTPPAPEHAAAETTDTNAVLSSRVP</sequence>
<name>A0A5C3QAF5_9AGAR</name>
<evidence type="ECO:0000256" key="1">
    <source>
        <dbReference type="SAM" id="MobiDB-lite"/>
    </source>
</evidence>
<dbReference type="CDD" id="cd00170">
    <property type="entry name" value="SEC14"/>
    <property type="match status" value="1"/>
</dbReference>
<dbReference type="Pfam" id="PF03765">
    <property type="entry name" value="CRAL_TRIO_N"/>
    <property type="match status" value="1"/>
</dbReference>
<dbReference type="SUPFAM" id="SSF46938">
    <property type="entry name" value="CRAL/TRIO N-terminal domain"/>
    <property type="match status" value="1"/>
</dbReference>
<dbReference type="SMART" id="SM00516">
    <property type="entry name" value="SEC14"/>
    <property type="match status" value="1"/>
</dbReference>
<evidence type="ECO:0000313" key="4">
    <source>
        <dbReference type="Proteomes" id="UP000305067"/>
    </source>
</evidence>
<dbReference type="SMART" id="SM01100">
    <property type="entry name" value="CRAL_TRIO_N"/>
    <property type="match status" value="1"/>
</dbReference>
<dbReference type="Pfam" id="PF00650">
    <property type="entry name" value="CRAL_TRIO"/>
    <property type="match status" value="1"/>
</dbReference>
<dbReference type="STRING" id="1884261.A0A5C3QAF5"/>
<dbReference type="PANTHER" id="PTHR45657:SF3">
    <property type="entry name" value="TRANSPORTER, PUTATIVE (AFU_ORTHOLOGUE AFUA_5G09260)-RELATED"/>
    <property type="match status" value="1"/>
</dbReference>